<feature type="compositionally biased region" description="Polar residues" evidence="2">
    <location>
        <begin position="170"/>
        <end position="183"/>
    </location>
</feature>
<evidence type="ECO:0000259" key="3">
    <source>
        <dbReference type="Pfam" id="PF07223"/>
    </source>
</evidence>
<reference evidence="4 5" key="1">
    <citation type="submission" date="2024-01" db="EMBL/GenBank/DDBJ databases">
        <title>The genomes of 5 underutilized Papilionoideae crops provide insights into root nodulation and disease resistance.</title>
        <authorList>
            <person name="Yuan L."/>
        </authorList>
    </citation>
    <scope>NUCLEOTIDE SEQUENCE [LARGE SCALE GENOMIC DNA]</scope>
    <source>
        <strain evidence="4">LY-2023</strain>
        <tissue evidence="4">Leaf</tissue>
    </source>
</reference>
<evidence type="ECO:0000256" key="1">
    <source>
        <dbReference type="SAM" id="Coils"/>
    </source>
</evidence>
<feature type="region of interest" description="Disordered" evidence="2">
    <location>
        <begin position="168"/>
        <end position="200"/>
    </location>
</feature>
<feature type="compositionally biased region" description="Low complexity" evidence="2">
    <location>
        <begin position="316"/>
        <end position="325"/>
    </location>
</feature>
<gene>
    <name evidence="4" type="ORF">RJT34_28918</name>
</gene>
<dbReference type="EMBL" id="JAYKXN010000007">
    <property type="protein sequence ID" value="KAK7272374.1"/>
    <property type="molecule type" value="Genomic_DNA"/>
</dbReference>
<accession>A0AAN9FBH4</accession>
<dbReference type="Pfam" id="PF07223">
    <property type="entry name" value="DUF1421"/>
    <property type="match status" value="1"/>
</dbReference>
<keyword evidence="1" id="KW-0175">Coiled coil</keyword>
<feature type="region of interest" description="Disordered" evidence="2">
    <location>
        <begin position="300"/>
        <end position="325"/>
    </location>
</feature>
<evidence type="ECO:0000313" key="4">
    <source>
        <dbReference type="EMBL" id="KAK7272374.1"/>
    </source>
</evidence>
<protein>
    <recommendedName>
        <fullName evidence="3">DUF1421 domain-containing protein</fullName>
    </recommendedName>
</protein>
<feature type="region of interest" description="Disordered" evidence="2">
    <location>
        <begin position="240"/>
        <end position="263"/>
    </location>
</feature>
<organism evidence="4 5">
    <name type="scientific">Clitoria ternatea</name>
    <name type="common">Butterfly pea</name>
    <dbReference type="NCBI Taxonomy" id="43366"/>
    <lineage>
        <taxon>Eukaryota</taxon>
        <taxon>Viridiplantae</taxon>
        <taxon>Streptophyta</taxon>
        <taxon>Embryophyta</taxon>
        <taxon>Tracheophyta</taxon>
        <taxon>Spermatophyta</taxon>
        <taxon>Magnoliopsida</taxon>
        <taxon>eudicotyledons</taxon>
        <taxon>Gunneridae</taxon>
        <taxon>Pentapetalae</taxon>
        <taxon>rosids</taxon>
        <taxon>fabids</taxon>
        <taxon>Fabales</taxon>
        <taxon>Fabaceae</taxon>
        <taxon>Papilionoideae</taxon>
        <taxon>50 kb inversion clade</taxon>
        <taxon>NPAAA clade</taxon>
        <taxon>indigoferoid/millettioid clade</taxon>
        <taxon>Phaseoleae</taxon>
        <taxon>Clitoria</taxon>
    </lineage>
</organism>
<dbReference type="InterPro" id="IPR010820">
    <property type="entry name" value="DUF1421"/>
</dbReference>
<keyword evidence="5" id="KW-1185">Reference proteome</keyword>
<evidence type="ECO:0000256" key="2">
    <source>
        <dbReference type="SAM" id="MobiDB-lite"/>
    </source>
</evidence>
<comment type="caution">
    <text evidence="4">The sequence shown here is derived from an EMBL/GenBank/DDBJ whole genome shotgun (WGS) entry which is preliminary data.</text>
</comment>
<sequence length="527" mass="58224">MASGTLGRGNGGSKGFDFASDDVLCSYEDDYTNHDSSNGIHNDPSKDFHTSRMGTTSVFPTTAFSSPEDSLSQDVIATVEKSMKTYADNVIRFLEGLSSRLSQLELYCYNLDKSIGEMRSDLNSDHEEADSKLKSLEKHVQEVHRSVQILRDKQELAETQKELAKLQFVQKESSPSHLQSIEEISSPTSTDPTRTDNAPDTHNLQLALALPHQVAPQQQPLAPPSQAPALNLSQATQQPHYYTVPSPLPNPQAIAQPPQSQYLPSDVQYRIPQSTSSQVTQTLPVHQFCQYQQPQQQQQQQWSQQLQQQVPPLKPPSMQSQMRPPSTNVYTPYPTSQALNPLPAETLPNSMSMQMPYQGIPPPISSRGDTLPYGYGRTGRTVSQQPLPQQMKGSFSAQPGDVYGTSATHTALPPASAYMVYDSEGGRANYPPPSHYAQAGYPPSSASLQNPAPPHNLMVRNPTQSQFIRTHPYSELIEKLVNMGFRGDHVASVIQRMEETGQPIDFNSVLDRLNVHSSMSPQRGWSG</sequence>
<dbReference type="AlphaFoldDB" id="A0AAN9FBH4"/>
<dbReference type="PANTHER" id="PTHR31805">
    <property type="entry name" value="RECEPTOR-LIKE KINASE, PUTATIVE (DUF1421)-RELATED"/>
    <property type="match status" value="1"/>
</dbReference>
<proteinExistence type="predicted"/>
<feature type="domain" description="DUF1421" evidence="3">
    <location>
        <begin position="473"/>
        <end position="517"/>
    </location>
</feature>
<dbReference type="PANTHER" id="PTHR31805:SF16">
    <property type="entry name" value="FORMIN-LIKE PROTEIN (DUF1421)"/>
    <property type="match status" value="1"/>
</dbReference>
<feature type="region of interest" description="Disordered" evidence="2">
    <location>
        <begin position="33"/>
        <end position="52"/>
    </location>
</feature>
<evidence type="ECO:0000313" key="5">
    <source>
        <dbReference type="Proteomes" id="UP001359559"/>
    </source>
</evidence>
<name>A0AAN9FBH4_CLITE</name>
<feature type="coiled-coil region" evidence="1">
    <location>
        <begin position="119"/>
        <end position="153"/>
    </location>
</feature>
<feature type="compositionally biased region" description="Low complexity" evidence="2">
    <location>
        <begin position="300"/>
        <end position="309"/>
    </location>
</feature>
<dbReference type="Proteomes" id="UP001359559">
    <property type="component" value="Unassembled WGS sequence"/>
</dbReference>